<feature type="compositionally biased region" description="Basic and acidic residues" evidence="1">
    <location>
        <begin position="84"/>
        <end position="94"/>
    </location>
</feature>
<organism evidence="2 3">
    <name type="scientific">Striga hermonthica</name>
    <name type="common">Purple witchweed</name>
    <name type="synonym">Buchnera hermonthica</name>
    <dbReference type="NCBI Taxonomy" id="68872"/>
    <lineage>
        <taxon>Eukaryota</taxon>
        <taxon>Viridiplantae</taxon>
        <taxon>Streptophyta</taxon>
        <taxon>Embryophyta</taxon>
        <taxon>Tracheophyta</taxon>
        <taxon>Spermatophyta</taxon>
        <taxon>Magnoliopsida</taxon>
        <taxon>eudicotyledons</taxon>
        <taxon>Gunneridae</taxon>
        <taxon>Pentapetalae</taxon>
        <taxon>asterids</taxon>
        <taxon>lamiids</taxon>
        <taxon>Lamiales</taxon>
        <taxon>Orobanchaceae</taxon>
        <taxon>Buchnereae</taxon>
        <taxon>Striga</taxon>
    </lineage>
</organism>
<feature type="compositionally biased region" description="Polar residues" evidence="1">
    <location>
        <begin position="47"/>
        <end position="59"/>
    </location>
</feature>
<feature type="non-terminal residue" evidence="2">
    <location>
        <position position="1"/>
    </location>
</feature>
<keyword evidence="3" id="KW-1185">Reference proteome</keyword>
<proteinExistence type="predicted"/>
<dbReference type="AlphaFoldDB" id="A0A9N7RKM2"/>
<accession>A0A9N7RKM2</accession>
<feature type="non-terminal residue" evidence="2">
    <location>
        <position position="127"/>
    </location>
</feature>
<dbReference type="EMBL" id="CACSLK010027839">
    <property type="protein sequence ID" value="CAA0833392.1"/>
    <property type="molecule type" value="Genomic_DNA"/>
</dbReference>
<reference evidence="2" key="1">
    <citation type="submission" date="2019-12" db="EMBL/GenBank/DDBJ databases">
        <authorList>
            <person name="Scholes J."/>
        </authorList>
    </citation>
    <scope>NUCLEOTIDE SEQUENCE</scope>
</reference>
<gene>
    <name evidence="2" type="ORF">SHERM_28655</name>
</gene>
<feature type="region of interest" description="Disordered" evidence="1">
    <location>
        <begin position="1"/>
        <end position="127"/>
    </location>
</feature>
<evidence type="ECO:0000313" key="2">
    <source>
        <dbReference type="EMBL" id="CAA0833392.1"/>
    </source>
</evidence>
<feature type="compositionally biased region" description="Basic and acidic residues" evidence="1">
    <location>
        <begin position="21"/>
        <end position="41"/>
    </location>
</feature>
<sequence length="127" mass="13545">NLTPLDETDSTNLQLPNTTSRTERVSEDRAFNPNHRNESCHSHRSPFPSTTHAPSNPTTACRRPGIGAPPERHSPAVNGLIHPEQSRAKARDLPPPDGTSTASEDRDPDSGPSPTGRGAAAGESPNR</sequence>
<feature type="compositionally biased region" description="Polar residues" evidence="1">
    <location>
        <begin position="10"/>
        <end position="20"/>
    </location>
</feature>
<protein>
    <submittedName>
        <fullName evidence="2">Uncharacterized protein</fullName>
    </submittedName>
</protein>
<comment type="caution">
    <text evidence="2">The sequence shown here is derived from an EMBL/GenBank/DDBJ whole genome shotgun (WGS) entry which is preliminary data.</text>
</comment>
<evidence type="ECO:0000256" key="1">
    <source>
        <dbReference type="SAM" id="MobiDB-lite"/>
    </source>
</evidence>
<dbReference type="Proteomes" id="UP001153555">
    <property type="component" value="Unassembled WGS sequence"/>
</dbReference>
<evidence type="ECO:0000313" key="3">
    <source>
        <dbReference type="Proteomes" id="UP001153555"/>
    </source>
</evidence>
<name>A0A9N7RKM2_STRHE</name>